<dbReference type="EMBL" id="QKYT01000023">
    <property type="protein sequence ID" value="RIA97900.1"/>
    <property type="molecule type" value="Genomic_DNA"/>
</dbReference>
<evidence type="ECO:0000256" key="1">
    <source>
        <dbReference type="SAM" id="MobiDB-lite"/>
    </source>
</evidence>
<dbReference type="Proteomes" id="UP000265703">
    <property type="component" value="Unassembled WGS sequence"/>
</dbReference>
<keyword evidence="3" id="KW-1185">Reference proteome</keyword>
<feature type="compositionally biased region" description="Polar residues" evidence="1">
    <location>
        <begin position="576"/>
        <end position="587"/>
    </location>
</feature>
<organism evidence="2 3">
    <name type="scientific">Glomus cerebriforme</name>
    <dbReference type="NCBI Taxonomy" id="658196"/>
    <lineage>
        <taxon>Eukaryota</taxon>
        <taxon>Fungi</taxon>
        <taxon>Fungi incertae sedis</taxon>
        <taxon>Mucoromycota</taxon>
        <taxon>Glomeromycotina</taxon>
        <taxon>Glomeromycetes</taxon>
        <taxon>Glomerales</taxon>
        <taxon>Glomeraceae</taxon>
        <taxon>Glomus</taxon>
    </lineage>
</organism>
<feature type="region of interest" description="Disordered" evidence="1">
    <location>
        <begin position="548"/>
        <end position="587"/>
    </location>
</feature>
<comment type="caution">
    <text evidence="2">The sequence shown here is derived from an EMBL/GenBank/DDBJ whole genome shotgun (WGS) entry which is preliminary data.</text>
</comment>
<reference evidence="2 3" key="1">
    <citation type="submission" date="2018-06" db="EMBL/GenBank/DDBJ databases">
        <title>Comparative genomics reveals the genomic features of Rhizophagus irregularis, R. cerebriforme, R. diaphanum and Gigaspora rosea, and their symbiotic lifestyle signature.</title>
        <authorList>
            <person name="Morin E."/>
            <person name="San Clemente H."/>
            <person name="Chen E.C.H."/>
            <person name="De La Providencia I."/>
            <person name="Hainaut M."/>
            <person name="Kuo A."/>
            <person name="Kohler A."/>
            <person name="Murat C."/>
            <person name="Tang N."/>
            <person name="Roy S."/>
            <person name="Loubradou J."/>
            <person name="Henrissat B."/>
            <person name="Grigoriev I.V."/>
            <person name="Corradi N."/>
            <person name="Roux C."/>
            <person name="Martin F.M."/>
        </authorList>
    </citation>
    <scope>NUCLEOTIDE SEQUENCE [LARGE SCALE GENOMIC DNA]</scope>
    <source>
        <strain evidence="2 3">DAOM 227022</strain>
    </source>
</reference>
<sequence length="587" mass="67895">MAEPTHMDFDPHSGNNQSNQTVALKDIKATFDKFFSDPNYLKYSPDEISTNLCSLLEGINKADNNNQSKQEMKEVNNNIQRNLPGDATTIPLIPPIPSTQNSQIVDPDTHMESVESEHETEKQSKNKKEKTDKESKESKELKELKEKEKELKAELKKLNKERDQLKESYTKEIKTLNKKIEDNDKEWTQQFNSINNIANQLNNDKLRLEQGINAWRERHDHLDEQLKNKRKEYSELYKKNEELRNEASLYQSALGDAKNYRLGDNDANNPTQLTKEIEIIQDKINEFCKIKGGVELNEQNLTSLFSGKFKCKYEGDKVLTKAALQHLIIDTILERTNDYIRKGSQQSNENNDNKIKNKYLELDLLNSTNAYLFRLMTLIKCRDGTDEVSFAAPKKIRQLVYAVLGDRGFGLNSDKKEHEFVQELKEEIIVLMNNYRTIKKVDKKKENEDMIADIIRSVIKMFIFRINVLEPPGEVKWISKDTKVDPTIMEVGNLEDDNYDDWIVNLCSFPLIAVNLKSETDRKVLVPAKIMAIKVEHKSSVGAKVRNFWKPETKNPGKPQQPEVNEPGKPVKKNSMDSQSQNNYPYF</sequence>
<feature type="compositionally biased region" description="Basic and acidic residues" evidence="1">
    <location>
        <begin position="107"/>
        <end position="143"/>
    </location>
</feature>
<evidence type="ECO:0000313" key="3">
    <source>
        <dbReference type="Proteomes" id="UP000265703"/>
    </source>
</evidence>
<proteinExistence type="predicted"/>
<evidence type="ECO:0000313" key="2">
    <source>
        <dbReference type="EMBL" id="RIA97900.1"/>
    </source>
</evidence>
<name>A0A397TI31_9GLOM</name>
<gene>
    <name evidence="2" type="ORF">C1645_751096</name>
</gene>
<dbReference type="AlphaFoldDB" id="A0A397TI31"/>
<feature type="region of interest" description="Disordered" evidence="1">
    <location>
        <begin position="81"/>
        <end position="143"/>
    </location>
</feature>
<accession>A0A397TI31</accession>
<dbReference type="OrthoDB" id="2428093at2759"/>
<protein>
    <submittedName>
        <fullName evidence="2">Uncharacterized protein</fullName>
    </submittedName>
</protein>